<keyword evidence="2" id="KW-0539">Nucleus</keyword>
<evidence type="ECO:0000256" key="2">
    <source>
        <dbReference type="ARBA" id="ARBA00023242"/>
    </source>
</evidence>
<proteinExistence type="predicted"/>
<evidence type="ECO:0000256" key="1">
    <source>
        <dbReference type="ARBA" id="ARBA00004123"/>
    </source>
</evidence>
<reference evidence="5 6" key="1">
    <citation type="journal article" date="2018" name="Front. Microbiol.">
        <title>Prospects for Fungal Bioremediation of Acidic Radioactive Waste Sites: Characterization and Genome Sequence of Rhodotorula taiwanensis MD1149.</title>
        <authorList>
            <person name="Tkavc R."/>
            <person name="Matrosova V.Y."/>
            <person name="Grichenko O.E."/>
            <person name="Gostincar C."/>
            <person name="Volpe R.P."/>
            <person name="Klimenkova P."/>
            <person name="Gaidamakova E.K."/>
            <person name="Zhou C.E."/>
            <person name="Stewart B.J."/>
            <person name="Lyman M.G."/>
            <person name="Malfatti S.A."/>
            <person name="Rubinfeld B."/>
            <person name="Courtot M."/>
            <person name="Singh J."/>
            <person name="Dalgard C.L."/>
            <person name="Hamilton T."/>
            <person name="Frey K.G."/>
            <person name="Gunde-Cimerman N."/>
            <person name="Dugan L."/>
            <person name="Daly M.J."/>
        </authorList>
    </citation>
    <scope>NUCLEOTIDE SEQUENCE [LARGE SCALE GENOMIC DNA]</scope>
    <source>
        <strain evidence="5 6">MD1149</strain>
    </source>
</reference>
<evidence type="ECO:0000313" key="5">
    <source>
        <dbReference type="EMBL" id="POY73804.1"/>
    </source>
</evidence>
<dbReference type="InterPro" id="IPR019331">
    <property type="entry name" value="FAM192A/Fyv6_N"/>
</dbReference>
<feature type="region of interest" description="Disordered" evidence="3">
    <location>
        <begin position="134"/>
        <end position="270"/>
    </location>
</feature>
<dbReference type="EMBL" id="PJQD01000035">
    <property type="protein sequence ID" value="POY73804.1"/>
    <property type="molecule type" value="Genomic_DNA"/>
</dbReference>
<evidence type="ECO:0000256" key="3">
    <source>
        <dbReference type="SAM" id="MobiDB-lite"/>
    </source>
</evidence>
<sequence>MSASQPPSAASTSALSSGVASRFVSADALEQAKQKRAEEWKEAYARLGQEPPPEMTGDGDGEAYDPRSLYERLQENKTKKQEAFEEQLKFKNHFRALDEEEISFLDSIVDENNDEELERKKAIQDELRAYREAVTKRSAAAPPPSLASHTLSPPVPAVSPPLASSSTASASTKAATSATVKKPGAGGKKRKLLPGVVVPPKKPKTAAGKSACPTAASAKTASSIAPAPVPTTSSAKEEDSSQEDGTKEARKAAPTASSPNPKSTGSAGAS</sequence>
<feature type="domain" description="FAM192A/Fyv6 N-terminal" evidence="4">
    <location>
        <begin position="23"/>
        <end position="131"/>
    </location>
</feature>
<feature type="compositionally biased region" description="Basic and acidic residues" evidence="3">
    <location>
        <begin position="235"/>
        <end position="251"/>
    </location>
</feature>
<comment type="subcellular location">
    <subcellularLocation>
        <location evidence="1">Nucleus</location>
    </subcellularLocation>
</comment>
<feature type="compositionally biased region" description="Basic and acidic residues" evidence="3">
    <location>
        <begin position="34"/>
        <end position="44"/>
    </location>
</feature>
<feature type="region of interest" description="Disordered" evidence="3">
    <location>
        <begin position="34"/>
        <end position="81"/>
    </location>
</feature>
<dbReference type="PANTHER" id="PTHR13495:SF0">
    <property type="entry name" value="PSME3-INTERACTING PROTEIN"/>
    <property type="match status" value="1"/>
</dbReference>
<dbReference type="InterPro" id="IPR039845">
    <property type="entry name" value="FAM192A"/>
</dbReference>
<dbReference type="OrthoDB" id="75720at2759"/>
<accession>A0A2S5BAL0</accession>
<evidence type="ECO:0000313" key="6">
    <source>
        <dbReference type="Proteomes" id="UP000237144"/>
    </source>
</evidence>
<dbReference type="GO" id="GO:0005634">
    <property type="term" value="C:nucleus"/>
    <property type="evidence" value="ECO:0007669"/>
    <property type="project" value="UniProtKB-SubCell"/>
</dbReference>
<feature type="compositionally biased region" description="Low complexity" evidence="3">
    <location>
        <begin position="209"/>
        <end position="226"/>
    </location>
</feature>
<feature type="compositionally biased region" description="Polar residues" evidence="3">
    <location>
        <begin position="255"/>
        <end position="270"/>
    </location>
</feature>
<evidence type="ECO:0000259" key="4">
    <source>
        <dbReference type="Pfam" id="PF10187"/>
    </source>
</evidence>
<dbReference type="Proteomes" id="UP000237144">
    <property type="component" value="Unassembled WGS sequence"/>
</dbReference>
<dbReference type="Pfam" id="PF10187">
    <property type="entry name" value="FAM192A_Fyv6_N"/>
    <property type="match status" value="1"/>
</dbReference>
<organism evidence="5 6">
    <name type="scientific">Rhodotorula taiwanensis</name>
    <dbReference type="NCBI Taxonomy" id="741276"/>
    <lineage>
        <taxon>Eukaryota</taxon>
        <taxon>Fungi</taxon>
        <taxon>Dikarya</taxon>
        <taxon>Basidiomycota</taxon>
        <taxon>Pucciniomycotina</taxon>
        <taxon>Microbotryomycetes</taxon>
        <taxon>Sporidiobolales</taxon>
        <taxon>Sporidiobolaceae</taxon>
        <taxon>Rhodotorula</taxon>
    </lineage>
</organism>
<protein>
    <recommendedName>
        <fullName evidence="4">FAM192A/Fyv6 N-terminal domain-containing protein</fullName>
    </recommendedName>
</protein>
<comment type="caution">
    <text evidence="5">The sequence shown here is derived from an EMBL/GenBank/DDBJ whole genome shotgun (WGS) entry which is preliminary data.</text>
</comment>
<feature type="compositionally biased region" description="Basic and acidic residues" evidence="3">
    <location>
        <begin position="64"/>
        <end position="81"/>
    </location>
</feature>
<dbReference type="PANTHER" id="PTHR13495">
    <property type="entry name" value="NEFA-INTERACTING NUCLEAR PROTEIN NIP30"/>
    <property type="match status" value="1"/>
</dbReference>
<keyword evidence="6" id="KW-1185">Reference proteome</keyword>
<gene>
    <name evidence="5" type="ORF">BMF94_3345</name>
</gene>
<feature type="compositionally biased region" description="Low complexity" evidence="3">
    <location>
        <begin position="160"/>
        <end position="183"/>
    </location>
</feature>
<name>A0A2S5BAL0_9BASI</name>
<dbReference type="AlphaFoldDB" id="A0A2S5BAL0"/>
<dbReference type="STRING" id="741276.A0A2S5BAL0"/>